<evidence type="ECO:0000313" key="1">
    <source>
        <dbReference type="EMBL" id="RUS67291.1"/>
    </source>
</evidence>
<organism evidence="1 2">
    <name type="scientific">Saezia sanguinis</name>
    <dbReference type="NCBI Taxonomy" id="1965230"/>
    <lineage>
        <taxon>Bacteria</taxon>
        <taxon>Pseudomonadati</taxon>
        <taxon>Pseudomonadota</taxon>
        <taxon>Betaproteobacteria</taxon>
        <taxon>Burkholderiales</taxon>
        <taxon>Saeziaceae</taxon>
        <taxon>Saezia</taxon>
    </lineage>
</organism>
<gene>
    <name evidence="1" type="ORF">CUZ56_01235</name>
</gene>
<keyword evidence="2" id="KW-1185">Reference proteome</keyword>
<dbReference type="AlphaFoldDB" id="A0A433SEW8"/>
<dbReference type="EMBL" id="PQSP01000002">
    <property type="protein sequence ID" value="RUS67291.1"/>
    <property type="molecule type" value="Genomic_DNA"/>
</dbReference>
<accession>A0A433SEW8</accession>
<dbReference type="Proteomes" id="UP000286947">
    <property type="component" value="Unassembled WGS sequence"/>
</dbReference>
<evidence type="ECO:0000313" key="2">
    <source>
        <dbReference type="Proteomes" id="UP000286947"/>
    </source>
</evidence>
<sequence>MLFVCVRTAGHKKRLAPERCSKRYEYFNGLQIQGVVWVKKSEKTMLLSGVFAFIFCN</sequence>
<comment type="caution">
    <text evidence="1">The sequence shown here is derived from an EMBL/GenBank/DDBJ whole genome shotgun (WGS) entry which is preliminary data.</text>
</comment>
<proteinExistence type="predicted"/>
<reference evidence="1 2" key="1">
    <citation type="submission" date="2018-01" db="EMBL/GenBank/DDBJ databases">
        <title>Saezia sanguinis gen. nov., sp. nov., in the order Burkholderiales isolated from human blood.</title>
        <authorList>
            <person name="Medina-Pascual M.J."/>
            <person name="Valdezate S."/>
            <person name="Monzon S."/>
            <person name="Cuesta I."/>
            <person name="Carrasco G."/>
            <person name="Villalon P."/>
            <person name="Saez-Nieto J.A."/>
        </authorList>
    </citation>
    <scope>NUCLEOTIDE SEQUENCE [LARGE SCALE GENOMIC DNA]</scope>
    <source>
        <strain evidence="1 2">CNM695-12</strain>
    </source>
</reference>
<name>A0A433SEW8_9BURK</name>
<protein>
    <submittedName>
        <fullName evidence="1">Uncharacterized protein</fullName>
    </submittedName>
</protein>